<protein>
    <submittedName>
        <fullName evidence="4 5">Probable calcium-binding protein CML25</fullName>
    </submittedName>
</protein>
<name>A0A1S3JIV1_LINAN</name>
<dbReference type="PANTHER" id="PTHR10827">
    <property type="entry name" value="RETICULOCALBIN"/>
    <property type="match status" value="1"/>
</dbReference>
<dbReference type="PROSITE" id="PS50222">
    <property type="entry name" value="EF_HAND_2"/>
    <property type="match status" value="1"/>
</dbReference>
<dbReference type="PANTHER" id="PTHR10827:SF85">
    <property type="entry name" value="CALCIUM-BINDING PROTEIN"/>
    <property type="match status" value="1"/>
</dbReference>
<dbReference type="GO" id="GO:0005509">
    <property type="term" value="F:calcium ion binding"/>
    <property type="evidence" value="ECO:0007669"/>
    <property type="project" value="InterPro"/>
</dbReference>
<dbReference type="GeneID" id="106173685"/>
<dbReference type="RefSeq" id="XP_013410341.1">
    <property type="nucleotide sequence ID" value="XM_013554887.1"/>
</dbReference>
<dbReference type="InterPro" id="IPR018247">
    <property type="entry name" value="EF_Hand_1_Ca_BS"/>
</dbReference>
<evidence type="ECO:0000313" key="3">
    <source>
        <dbReference type="Proteomes" id="UP000085678"/>
    </source>
</evidence>
<gene>
    <name evidence="4 5" type="primary">LOC106173685</name>
</gene>
<dbReference type="Proteomes" id="UP000085678">
    <property type="component" value="Unplaced"/>
</dbReference>
<keyword evidence="1" id="KW-0106">Calcium</keyword>
<sequence>MLHNMSKLTQRSCGLVRIIQLNRGLARLAQPSTKLGTNCQPRMVHGSGRFFQPTRRLSSQTVRFKKMPVDYPMVTGSEHWRRKIRTVFKGLDANSDGYVTKEDWMENGRRAAEYLNLNDEQTERLLNQRLDMWGLMSIDLKGNKTDKISEEEYIQKLLSVINEKSIREEGYKRFIAVDFNAMDVDGDGRVSKEEHASFFYSIHAPVEESKRVFEVMDADKDGFISFEEFAHGYNEFFLTEETDNVYNAYHGPLVD</sequence>
<dbReference type="PROSITE" id="PS00018">
    <property type="entry name" value="EF_HAND_1"/>
    <property type="match status" value="2"/>
</dbReference>
<evidence type="ECO:0000313" key="4">
    <source>
        <dbReference type="RefSeq" id="XP_013410340.1"/>
    </source>
</evidence>
<evidence type="ECO:0000256" key="1">
    <source>
        <dbReference type="ARBA" id="ARBA00022837"/>
    </source>
</evidence>
<feature type="domain" description="EF-hand" evidence="2">
    <location>
        <begin position="204"/>
        <end position="239"/>
    </location>
</feature>
<accession>A0A1S3JIV1</accession>
<dbReference type="OrthoDB" id="6430079at2759"/>
<dbReference type="Gene3D" id="1.10.238.10">
    <property type="entry name" value="EF-hand"/>
    <property type="match status" value="1"/>
</dbReference>
<dbReference type="RefSeq" id="XP_013410340.1">
    <property type="nucleotide sequence ID" value="XM_013554886.1"/>
</dbReference>
<proteinExistence type="predicted"/>
<dbReference type="SUPFAM" id="SSF47473">
    <property type="entry name" value="EF-hand"/>
    <property type="match status" value="1"/>
</dbReference>
<reference evidence="4 5" key="1">
    <citation type="submission" date="2025-04" db="UniProtKB">
        <authorList>
            <consortium name="RefSeq"/>
        </authorList>
    </citation>
    <scope>IDENTIFICATION</scope>
    <source>
        <tissue evidence="4 5">Gonads</tissue>
    </source>
</reference>
<organism evidence="3 4">
    <name type="scientific">Lingula anatina</name>
    <name type="common">Brachiopod</name>
    <name type="synonym">Lingula unguis</name>
    <dbReference type="NCBI Taxonomy" id="7574"/>
    <lineage>
        <taxon>Eukaryota</taxon>
        <taxon>Metazoa</taxon>
        <taxon>Spiralia</taxon>
        <taxon>Lophotrochozoa</taxon>
        <taxon>Brachiopoda</taxon>
        <taxon>Linguliformea</taxon>
        <taxon>Lingulata</taxon>
        <taxon>Lingulida</taxon>
        <taxon>Linguloidea</taxon>
        <taxon>Lingulidae</taxon>
        <taxon>Lingula</taxon>
    </lineage>
</organism>
<keyword evidence="3" id="KW-1185">Reference proteome</keyword>
<dbReference type="STRING" id="7574.A0A1S3JIV1"/>
<dbReference type="SMART" id="SM00054">
    <property type="entry name" value="EFh"/>
    <property type="match status" value="3"/>
</dbReference>
<dbReference type="AlphaFoldDB" id="A0A1S3JIV1"/>
<dbReference type="Pfam" id="PF13499">
    <property type="entry name" value="EF-hand_7"/>
    <property type="match status" value="1"/>
</dbReference>
<dbReference type="Pfam" id="PF13202">
    <property type="entry name" value="EF-hand_5"/>
    <property type="match status" value="1"/>
</dbReference>
<evidence type="ECO:0000313" key="5">
    <source>
        <dbReference type="RefSeq" id="XP_013410341.1"/>
    </source>
</evidence>
<dbReference type="InterPro" id="IPR011992">
    <property type="entry name" value="EF-hand-dom_pair"/>
</dbReference>
<evidence type="ECO:0000259" key="2">
    <source>
        <dbReference type="PROSITE" id="PS50222"/>
    </source>
</evidence>
<dbReference type="InterPro" id="IPR002048">
    <property type="entry name" value="EF_hand_dom"/>
</dbReference>
<dbReference type="KEGG" id="lak:106173685"/>